<dbReference type="InterPro" id="IPR036052">
    <property type="entry name" value="TrpB-like_PALP_sf"/>
</dbReference>
<evidence type="ECO:0000256" key="6">
    <source>
        <dbReference type="ARBA" id="ARBA00012093"/>
    </source>
</evidence>
<dbReference type="Proteomes" id="UP000515203">
    <property type="component" value="Unplaced"/>
</dbReference>
<evidence type="ECO:0000256" key="19">
    <source>
        <dbReference type="ARBA" id="ARBA00081060"/>
    </source>
</evidence>
<dbReference type="Gene3D" id="3.40.50.1100">
    <property type="match status" value="2"/>
</dbReference>
<gene>
    <name evidence="23" type="primary">Srr</name>
</gene>
<organism evidence="22 23">
    <name type="scientific">Octodon degus</name>
    <name type="common">Degu</name>
    <name type="synonym">Sciurus degus</name>
    <dbReference type="NCBI Taxonomy" id="10160"/>
    <lineage>
        <taxon>Eukaryota</taxon>
        <taxon>Metazoa</taxon>
        <taxon>Chordata</taxon>
        <taxon>Craniata</taxon>
        <taxon>Vertebrata</taxon>
        <taxon>Euteleostomi</taxon>
        <taxon>Mammalia</taxon>
        <taxon>Eutheria</taxon>
        <taxon>Euarchontoglires</taxon>
        <taxon>Glires</taxon>
        <taxon>Rodentia</taxon>
        <taxon>Hystricomorpha</taxon>
        <taxon>Octodontidae</taxon>
        <taxon>Octodon</taxon>
    </lineage>
</organism>
<evidence type="ECO:0000256" key="17">
    <source>
        <dbReference type="ARBA" id="ARBA00070760"/>
    </source>
</evidence>
<feature type="domain" description="Tryptophan synthase beta chain-like PALP" evidence="21">
    <location>
        <begin position="135"/>
        <end position="274"/>
    </location>
</feature>
<dbReference type="AlphaFoldDB" id="A0A6P6EU30"/>
<comment type="catalytic activity">
    <reaction evidence="13">
        <text>L-serine = D-serine</text>
        <dbReference type="Rhea" id="RHEA:10980"/>
        <dbReference type="ChEBI" id="CHEBI:33384"/>
        <dbReference type="ChEBI" id="CHEBI:35247"/>
        <dbReference type="EC" id="5.1.1.18"/>
    </reaction>
</comment>
<evidence type="ECO:0000259" key="21">
    <source>
        <dbReference type="Pfam" id="PF00291"/>
    </source>
</evidence>
<comment type="function">
    <text evidence="14">Catalyzes the synthesis of D-serine from L-serine. D-serine is a key coagonist with glutamate at NMDA receptors. Has dehydratase activity towards both L-serine and D-serine.</text>
</comment>
<dbReference type="GO" id="GO:0003941">
    <property type="term" value="F:L-serine ammonia-lyase activity"/>
    <property type="evidence" value="ECO:0007669"/>
    <property type="project" value="UniProtKB-EC"/>
</dbReference>
<dbReference type="GO" id="GO:0005737">
    <property type="term" value="C:cytoplasm"/>
    <property type="evidence" value="ECO:0007669"/>
    <property type="project" value="TreeGrafter"/>
</dbReference>
<dbReference type="InterPro" id="IPR000634">
    <property type="entry name" value="Ser/Thr_deHydtase_PyrdxlP-BS"/>
</dbReference>
<name>A0A6P6EU30_OCTDE</name>
<dbReference type="GO" id="GO:0030170">
    <property type="term" value="F:pyridoxal phosphate binding"/>
    <property type="evidence" value="ECO:0007669"/>
    <property type="project" value="InterPro"/>
</dbReference>
<comment type="catalytic activity">
    <reaction evidence="11">
        <text>L-serine = pyruvate + NH4(+)</text>
        <dbReference type="Rhea" id="RHEA:19169"/>
        <dbReference type="ChEBI" id="CHEBI:15361"/>
        <dbReference type="ChEBI" id="CHEBI:28938"/>
        <dbReference type="ChEBI" id="CHEBI:33384"/>
        <dbReference type="EC" id="4.3.1.17"/>
    </reaction>
</comment>
<evidence type="ECO:0000256" key="1">
    <source>
        <dbReference type="ARBA" id="ARBA00001913"/>
    </source>
</evidence>
<evidence type="ECO:0000256" key="11">
    <source>
        <dbReference type="ARBA" id="ARBA00049406"/>
    </source>
</evidence>
<keyword evidence="7" id="KW-0460">Magnesium</keyword>
<comment type="similarity">
    <text evidence="5">Belongs to the serine/threonine dehydratase family.</text>
</comment>
<evidence type="ECO:0000256" key="4">
    <source>
        <dbReference type="ARBA" id="ARBA00001946"/>
    </source>
</evidence>
<dbReference type="GO" id="GO:0006563">
    <property type="term" value="P:L-serine metabolic process"/>
    <property type="evidence" value="ECO:0007669"/>
    <property type="project" value="UniProtKB-ARBA"/>
</dbReference>
<proteinExistence type="inferred from homology"/>
<evidence type="ECO:0000256" key="20">
    <source>
        <dbReference type="ARBA" id="ARBA00081761"/>
    </source>
</evidence>
<comment type="cofactor">
    <cofactor evidence="4">
        <name>Mg(2+)</name>
        <dbReference type="ChEBI" id="CHEBI:18420"/>
    </cofactor>
</comment>
<keyword evidence="9" id="KW-0456">Lyase</keyword>
<comment type="cofactor">
    <cofactor evidence="1">
        <name>Ca(2+)</name>
        <dbReference type="ChEBI" id="CHEBI:29108"/>
    </cofactor>
</comment>
<comment type="cofactor">
    <cofactor evidence="3">
        <name>Mn(2+)</name>
        <dbReference type="ChEBI" id="CHEBI:29035"/>
    </cofactor>
</comment>
<dbReference type="EC" id="4.3.1.18" evidence="15"/>
<evidence type="ECO:0000256" key="16">
    <source>
        <dbReference type="ARBA" id="ARBA00066592"/>
    </source>
</evidence>
<evidence type="ECO:0000313" key="23">
    <source>
        <dbReference type="RefSeq" id="XP_023575597.1"/>
    </source>
</evidence>
<accession>A0A6P6EU30</accession>
<protein>
    <recommendedName>
        <fullName evidence="17">Serine racemase</fullName>
        <ecNumber evidence="6">4.3.1.17</ecNumber>
        <ecNumber evidence="15">4.3.1.18</ecNumber>
        <ecNumber evidence="16">5.1.1.18</ecNumber>
    </recommendedName>
    <alternativeName>
        <fullName evidence="18">D-serine ammonia-lyase</fullName>
    </alternativeName>
    <alternativeName>
        <fullName evidence="20">D-serine dehydratase</fullName>
    </alternativeName>
    <alternativeName>
        <fullName evidence="19">L-serine ammonia-lyase</fullName>
    </alternativeName>
    <alternativeName>
        <fullName evidence="10">L-serine dehydratase</fullName>
    </alternativeName>
</protein>
<dbReference type="GO" id="GO:0008721">
    <property type="term" value="F:D-serine ammonia-lyase activity"/>
    <property type="evidence" value="ECO:0007669"/>
    <property type="project" value="UniProtKB-EC"/>
</dbReference>
<dbReference type="PANTHER" id="PTHR43050:SF1">
    <property type="entry name" value="SERINE RACEMASE"/>
    <property type="match status" value="1"/>
</dbReference>
<dbReference type="GO" id="GO:0018114">
    <property type="term" value="F:threonine racemase activity"/>
    <property type="evidence" value="ECO:0007669"/>
    <property type="project" value="TreeGrafter"/>
</dbReference>
<dbReference type="CTD" id="63826"/>
<sequence>MCAQYCISFADVEKAHVNIRDYIHLTPVLTSSILNQVAGRNLFFKCELFQKTGSFKIRGALNAIRDLIPATLEEKPKAVVTHSSGNHGQALTYAAKLEGIPAYIVVPQTAPNCKKQAIQAYGASIIYSEQSDEVPLVDALVVPVGGGGMVAGIAITVKALKPSVKVYAAEPLNADDCYQSKLKGELTPNTYPPETVADGVKSSIGTNTWPIIRDLVDDVFTVTEDEIKHATQLVWERMKLFIEPTAGVGVAAVLSHNFQTVSPEVKNICIVLSGGNVDLTSLTWVRPAERPGPYQPSIYAK</sequence>
<dbReference type="CDD" id="cd01562">
    <property type="entry name" value="Thr-dehyd"/>
    <property type="match status" value="1"/>
</dbReference>
<evidence type="ECO:0000313" key="22">
    <source>
        <dbReference type="Proteomes" id="UP000515203"/>
    </source>
</evidence>
<dbReference type="EC" id="5.1.1.18" evidence="16"/>
<dbReference type="GeneID" id="101571074"/>
<dbReference type="SUPFAM" id="SSF53686">
    <property type="entry name" value="Tryptophan synthase beta subunit-like PLP-dependent enzymes"/>
    <property type="match status" value="1"/>
</dbReference>
<dbReference type="PROSITE" id="PS00165">
    <property type="entry name" value="DEHYDRATASE_SER_THR"/>
    <property type="match status" value="1"/>
</dbReference>
<dbReference type="GO" id="GO:0000287">
    <property type="term" value="F:magnesium ion binding"/>
    <property type="evidence" value="ECO:0007669"/>
    <property type="project" value="TreeGrafter"/>
</dbReference>
<evidence type="ECO:0000256" key="7">
    <source>
        <dbReference type="ARBA" id="ARBA00022842"/>
    </source>
</evidence>
<dbReference type="GO" id="GO:0070179">
    <property type="term" value="P:D-serine biosynthetic process"/>
    <property type="evidence" value="ECO:0007669"/>
    <property type="project" value="TreeGrafter"/>
</dbReference>
<evidence type="ECO:0000256" key="9">
    <source>
        <dbReference type="ARBA" id="ARBA00023239"/>
    </source>
</evidence>
<evidence type="ECO:0000256" key="2">
    <source>
        <dbReference type="ARBA" id="ARBA00001933"/>
    </source>
</evidence>
<keyword evidence="22" id="KW-1185">Reference proteome</keyword>
<evidence type="ECO:0000256" key="3">
    <source>
        <dbReference type="ARBA" id="ARBA00001936"/>
    </source>
</evidence>
<dbReference type="GO" id="GO:0005524">
    <property type="term" value="F:ATP binding"/>
    <property type="evidence" value="ECO:0007669"/>
    <property type="project" value="TreeGrafter"/>
</dbReference>
<evidence type="ECO:0000256" key="5">
    <source>
        <dbReference type="ARBA" id="ARBA00010869"/>
    </source>
</evidence>
<comment type="catalytic activity">
    <reaction evidence="12">
        <text>D-serine = pyruvate + NH4(+)</text>
        <dbReference type="Rhea" id="RHEA:13977"/>
        <dbReference type="ChEBI" id="CHEBI:15361"/>
        <dbReference type="ChEBI" id="CHEBI:28938"/>
        <dbReference type="ChEBI" id="CHEBI:35247"/>
        <dbReference type="EC" id="4.3.1.18"/>
    </reaction>
</comment>
<evidence type="ECO:0000256" key="12">
    <source>
        <dbReference type="ARBA" id="ARBA00050422"/>
    </source>
</evidence>
<keyword evidence="8" id="KW-0663">Pyridoxal phosphate</keyword>
<evidence type="ECO:0000256" key="10">
    <source>
        <dbReference type="ARBA" id="ARBA00031418"/>
    </source>
</evidence>
<reference evidence="23" key="1">
    <citation type="submission" date="2025-08" db="UniProtKB">
        <authorList>
            <consortium name="RefSeq"/>
        </authorList>
    </citation>
    <scope>IDENTIFICATION</scope>
</reference>
<dbReference type="EC" id="4.3.1.17" evidence="6"/>
<dbReference type="RefSeq" id="XP_023575597.1">
    <property type="nucleotide sequence ID" value="XM_023719829.1"/>
</dbReference>
<dbReference type="InterPro" id="IPR001926">
    <property type="entry name" value="TrpB-like_PALP"/>
</dbReference>
<feature type="domain" description="Tryptophan synthase beta chain-like PALP" evidence="21">
    <location>
        <begin position="20"/>
        <end position="131"/>
    </location>
</feature>
<evidence type="ECO:0000256" key="18">
    <source>
        <dbReference type="ARBA" id="ARBA00076108"/>
    </source>
</evidence>
<evidence type="ECO:0000256" key="15">
    <source>
        <dbReference type="ARBA" id="ARBA00066349"/>
    </source>
</evidence>
<evidence type="ECO:0000256" key="13">
    <source>
        <dbReference type="ARBA" id="ARBA00051769"/>
    </source>
</evidence>
<dbReference type="FunFam" id="3.40.50.1100:FF:000041">
    <property type="entry name" value="Threonine ammonia-lyase, variant"/>
    <property type="match status" value="1"/>
</dbReference>
<evidence type="ECO:0000256" key="14">
    <source>
        <dbReference type="ARBA" id="ARBA00056426"/>
    </source>
</evidence>
<comment type="cofactor">
    <cofactor evidence="2">
        <name>pyridoxal 5'-phosphate</name>
        <dbReference type="ChEBI" id="CHEBI:597326"/>
    </cofactor>
</comment>
<evidence type="ECO:0000256" key="8">
    <source>
        <dbReference type="ARBA" id="ARBA00022898"/>
    </source>
</evidence>
<dbReference type="PANTHER" id="PTHR43050">
    <property type="entry name" value="SERINE / THREONINE RACEMASE FAMILY MEMBER"/>
    <property type="match status" value="1"/>
</dbReference>
<dbReference type="GO" id="GO:0030378">
    <property type="term" value="F:serine racemase activity"/>
    <property type="evidence" value="ECO:0007669"/>
    <property type="project" value="UniProtKB-EC"/>
</dbReference>
<dbReference type="Pfam" id="PF00291">
    <property type="entry name" value="PALP"/>
    <property type="match status" value="2"/>
</dbReference>